<keyword evidence="4" id="KW-0170">Cobalt</keyword>
<dbReference type="SUPFAM" id="SSF51998">
    <property type="entry name" value="PFL-like glycyl radical enzymes"/>
    <property type="match status" value="1"/>
</dbReference>
<protein>
    <submittedName>
        <fullName evidence="6">Uncharacterized protein</fullName>
    </submittedName>
</protein>
<dbReference type="Gene3D" id="3.20.70.20">
    <property type="match status" value="2"/>
</dbReference>
<dbReference type="OrthoDB" id="14890at2759"/>
<dbReference type="Proteomes" id="UP000251314">
    <property type="component" value="Unassembled WGS sequence"/>
</dbReference>
<keyword evidence="3" id="KW-0560">Oxidoreductase</keyword>
<dbReference type="PANTHER" id="PTHR43371:SF1">
    <property type="entry name" value="RIBONUCLEOSIDE-DIPHOSPHATE REDUCTASE"/>
    <property type="match status" value="1"/>
</dbReference>
<evidence type="ECO:0000256" key="3">
    <source>
        <dbReference type="ARBA" id="ARBA00023002"/>
    </source>
</evidence>
<proteinExistence type="predicted"/>
<keyword evidence="2" id="KW-0846">Cobalamin</keyword>
<dbReference type="STRING" id="29920.A0A329SPL4"/>
<dbReference type="EMBL" id="MJFZ01000110">
    <property type="protein sequence ID" value="RAW37522.1"/>
    <property type="molecule type" value="Genomic_DNA"/>
</dbReference>
<dbReference type="VEuPathDB" id="FungiDB:PC110_g6210"/>
<organism evidence="6 7">
    <name type="scientific">Phytophthora cactorum</name>
    <dbReference type="NCBI Taxonomy" id="29920"/>
    <lineage>
        <taxon>Eukaryota</taxon>
        <taxon>Sar</taxon>
        <taxon>Stramenopiles</taxon>
        <taxon>Oomycota</taxon>
        <taxon>Peronosporomycetes</taxon>
        <taxon>Peronosporales</taxon>
        <taxon>Peronosporaceae</taxon>
        <taxon>Phytophthora</taxon>
    </lineage>
</organism>
<evidence type="ECO:0000256" key="4">
    <source>
        <dbReference type="ARBA" id="ARBA00023285"/>
    </source>
</evidence>
<comment type="caution">
    <text evidence="6">The sequence shown here is derived from an EMBL/GenBank/DDBJ whole genome shotgun (WGS) entry which is preliminary data.</text>
</comment>
<name>A0A329SPL4_9STRA</name>
<evidence type="ECO:0000313" key="6">
    <source>
        <dbReference type="EMBL" id="RAW37522.1"/>
    </source>
</evidence>
<accession>A0A329SPL4</accession>
<reference evidence="6 7" key="1">
    <citation type="submission" date="2018-01" db="EMBL/GenBank/DDBJ databases">
        <title>Draft genome of the strawberry crown rot pathogen Phytophthora cactorum.</title>
        <authorList>
            <person name="Armitage A.D."/>
            <person name="Lysoe E."/>
            <person name="Nellist C.F."/>
            <person name="Harrison R.J."/>
            <person name="Brurberg M.B."/>
        </authorList>
    </citation>
    <scope>NUCLEOTIDE SEQUENCE [LARGE SCALE GENOMIC DNA]</scope>
    <source>
        <strain evidence="6 7">10300</strain>
    </source>
</reference>
<dbReference type="Proteomes" id="UP000760860">
    <property type="component" value="Unassembled WGS sequence"/>
</dbReference>
<sequence>MRRNRRIGCSMSGIAQFISNRGLNDFQRWCEAGYDRVQEVDKQLSARFAIPRSIKTTSIKPSGTVSLLAGATPGMHYPESRFYIRRMRLDNHSDLLPALQRAEYAIEPAHESPNTTLVVSIPVDVGEGVRTLSDVSAWEQFALAAFLQRHWADNQVSCTVTFDPKTEGPQLANMLDYFQYQLKGISLLPKLELGAYKQMPYEEISARTYHKMNQSIEPLQFNVIQSIETVIDVPDKYCEACVTDPLA</sequence>
<evidence type="ECO:0000313" key="5">
    <source>
        <dbReference type="EMBL" id="KAG3224735.1"/>
    </source>
</evidence>
<dbReference type="InterPro" id="IPR050862">
    <property type="entry name" value="RdRp_reductase_class-2"/>
</dbReference>
<comment type="cofactor">
    <cofactor evidence="1">
        <name>adenosylcob(III)alamin</name>
        <dbReference type="ChEBI" id="CHEBI:18408"/>
    </cofactor>
</comment>
<dbReference type="EMBL" id="RCMV01000103">
    <property type="protein sequence ID" value="KAG3224735.1"/>
    <property type="molecule type" value="Genomic_DNA"/>
</dbReference>
<dbReference type="PANTHER" id="PTHR43371">
    <property type="entry name" value="VITAMIN B12-DEPENDENT RIBONUCLEOTIDE REDUCTASE"/>
    <property type="match status" value="1"/>
</dbReference>
<reference evidence="5" key="2">
    <citation type="submission" date="2018-05" db="EMBL/GenBank/DDBJ databases">
        <title>Effector identification in a new, highly contiguous assembly of the strawberry crown rot pathogen Phytophthora cactorum.</title>
        <authorList>
            <person name="Armitage A.D."/>
            <person name="Nellist C.F."/>
            <person name="Bates H."/>
            <person name="Vickerstaff R.J."/>
            <person name="Harrison R.J."/>
        </authorList>
    </citation>
    <scope>NUCLEOTIDE SEQUENCE</scope>
    <source>
        <strain evidence="5">P421</strain>
    </source>
</reference>
<dbReference type="AlphaFoldDB" id="A0A329SPL4"/>
<keyword evidence="7" id="KW-1185">Reference proteome</keyword>
<dbReference type="GO" id="GO:0031419">
    <property type="term" value="F:cobalamin binding"/>
    <property type="evidence" value="ECO:0007669"/>
    <property type="project" value="UniProtKB-KW"/>
</dbReference>
<evidence type="ECO:0000313" key="7">
    <source>
        <dbReference type="Proteomes" id="UP000251314"/>
    </source>
</evidence>
<gene>
    <name evidence="6" type="ORF">PC110_g6210</name>
    <name evidence="5" type="ORF">PC129_g4619</name>
</gene>
<evidence type="ECO:0000256" key="2">
    <source>
        <dbReference type="ARBA" id="ARBA00022628"/>
    </source>
</evidence>
<evidence type="ECO:0000256" key="1">
    <source>
        <dbReference type="ARBA" id="ARBA00001922"/>
    </source>
</evidence>
<dbReference type="GO" id="GO:0004748">
    <property type="term" value="F:ribonucleoside-diphosphate reductase activity, thioredoxin disulfide as acceptor"/>
    <property type="evidence" value="ECO:0007669"/>
    <property type="project" value="TreeGrafter"/>
</dbReference>